<dbReference type="InterPro" id="IPR018062">
    <property type="entry name" value="HTH_AraC-typ_CS"/>
</dbReference>
<evidence type="ECO:0008006" key="9">
    <source>
        <dbReference type="Google" id="ProtNLM"/>
    </source>
</evidence>
<name>A0A1R0X708_9BACL</name>
<proteinExistence type="predicted"/>
<evidence type="ECO:0000313" key="7">
    <source>
        <dbReference type="EMBL" id="OMD30372.1"/>
    </source>
</evidence>
<sequence>MRSVIIADDEKWIVEGIKAGVNWKKYGFEVIGDAENGQEALQLIQSLRPTLVLTDIKMPVMNGLELIQRGKAIAPDTIFIVLSGHAEFAYAQKAMNYGTFGYCLKPFEIEEIEGMLNRIAQQHDSKTVKEQPIHDFELYEAVCSGDLERINLWLDEKKIPLSKDTPHIPIVIQGLSSPVDVGQFSSLVFPMSRRRYGYLLEECQYEVFLQGLEQTEVVQECGVGIGPPISDIQQLDASLESASHAAFSMFTTGMPGCYRVNPQQEIPIDEKLKEISRILHNKDRLGFIAAMESIKKLFKEGTFTIKEAYLLYTSILYLFPREGTRVSGRFFEGYEQLYYRYGTAEAMIDDLILMTLDIFMNRNESDISRISNHKVKEIMLYIRNHFNQEISIQHLANQFFLSPNYLCQLFKKEVGETIIEHISRLRIEYACKTLIETNLSIYQIGEKCGFQDYFYFTRIFKRHLKMTPTQYREQNNEDI</sequence>
<dbReference type="PANTHER" id="PTHR43280">
    <property type="entry name" value="ARAC-FAMILY TRANSCRIPTIONAL REGULATOR"/>
    <property type="match status" value="1"/>
</dbReference>
<evidence type="ECO:0000256" key="3">
    <source>
        <dbReference type="ARBA" id="ARBA00023163"/>
    </source>
</evidence>
<dbReference type="InterPro" id="IPR018060">
    <property type="entry name" value="HTH_AraC"/>
</dbReference>
<dbReference type="PANTHER" id="PTHR43280:SF34">
    <property type="entry name" value="ARAC-FAMILY TRANSCRIPTIONAL REGULATOR"/>
    <property type="match status" value="1"/>
</dbReference>
<evidence type="ECO:0000313" key="8">
    <source>
        <dbReference type="Proteomes" id="UP000187465"/>
    </source>
</evidence>
<dbReference type="InterPro" id="IPR001789">
    <property type="entry name" value="Sig_transdc_resp-reg_receiver"/>
</dbReference>
<dbReference type="CDD" id="cd17536">
    <property type="entry name" value="REC_YesN-like"/>
    <property type="match status" value="1"/>
</dbReference>
<comment type="caution">
    <text evidence="7">The sequence shown here is derived from an EMBL/GenBank/DDBJ whole genome shotgun (WGS) entry which is preliminary data.</text>
</comment>
<dbReference type="EMBL" id="MKQP01000025">
    <property type="protein sequence ID" value="OMD30372.1"/>
    <property type="molecule type" value="Genomic_DNA"/>
</dbReference>
<dbReference type="AlphaFoldDB" id="A0A1R0X708"/>
<dbReference type="Pfam" id="PF12833">
    <property type="entry name" value="HTH_18"/>
    <property type="match status" value="1"/>
</dbReference>
<dbReference type="SMART" id="SM00448">
    <property type="entry name" value="REC"/>
    <property type="match status" value="1"/>
</dbReference>
<dbReference type="InterPro" id="IPR009057">
    <property type="entry name" value="Homeodomain-like_sf"/>
</dbReference>
<dbReference type="InterPro" id="IPR011006">
    <property type="entry name" value="CheY-like_superfamily"/>
</dbReference>
<evidence type="ECO:0000256" key="1">
    <source>
        <dbReference type="ARBA" id="ARBA00023015"/>
    </source>
</evidence>
<organism evidence="7 8">
    <name type="scientific">Paenibacillus odorifer</name>
    <dbReference type="NCBI Taxonomy" id="189426"/>
    <lineage>
        <taxon>Bacteria</taxon>
        <taxon>Bacillati</taxon>
        <taxon>Bacillota</taxon>
        <taxon>Bacilli</taxon>
        <taxon>Bacillales</taxon>
        <taxon>Paenibacillaceae</taxon>
        <taxon>Paenibacillus</taxon>
    </lineage>
</organism>
<accession>A0A1R0X708</accession>
<protein>
    <recommendedName>
        <fullName evidence="9">DNA-binding response regulator</fullName>
    </recommendedName>
</protein>
<dbReference type="SMART" id="SM00342">
    <property type="entry name" value="HTH_ARAC"/>
    <property type="match status" value="1"/>
</dbReference>
<keyword evidence="4" id="KW-0597">Phosphoprotein</keyword>
<dbReference type="GO" id="GO:0003700">
    <property type="term" value="F:DNA-binding transcription factor activity"/>
    <property type="evidence" value="ECO:0007669"/>
    <property type="project" value="InterPro"/>
</dbReference>
<evidence type="ECO:0000259" key="6">
    <source>
        <dbReference type="PROSITE" id="PS50110"/>
    </source>
</evidence>
<dbReference type="Gene3D" id="3.40.50.2300">
    <property type="match status" value="1"/>
</dbReference>
<dbReference type="PROSITE" id="PS01124">
    <property type="entry name" value="HTH_ARAC_FAMILY_2"/>
    <property type="match status" value="1"/>
</dbReference>
<dbReference type="RefSeq" id="WP_036688196.1">
    <property type="nucleotide sequence ID" value="NZ_MKQP01000025.1"/>
</dbReference>
<gene>
    <name evidence="7" type="ORF">BJP51_20130</name>
</gene>
<reference evidence="7 8" key="1">
    <citation type="submission" date="2016-10" db="EMBL/GenBank/DDBJ databases">
        <title>Paenibacillus species isolates.</title>
        <authorList>
            <person name="Beno S.M."/>
        </authorList>
    </citation>
    <scope>NUCLEOTIDE SEQUENCE [LARGE SCALE GENOMIC DNA]</scope>
    <source>
        <strain evidence="7 8">FSL H7-0604</strain>
    </source>
</reference>
<keyword evidence="2" id="KW-0238">DNA-binding</keyword>
<dbReference type="PROSITE" id="PS50110">
    <property type="entry name" value="RESPONSE_REGULATORY"/>
    <property type="match status" value="1"/>
</dbReference>
<evidence type="ECO:0000256" key="4">
    <source>
        <dbReference type="PROSITE-ProRule" id="PRU00169"/>
    </source>
</evidence>
<dbReference type="GO" id="GO:0000160">
    <property type="term" value="P:phosphorelay signal transduction system"/>
    <property type="evidence" value="ECO:0007669"/>
    <property type="project" value="InterPro"/>
</dbReference>
<dbReference type="PROSITE" id="PS00041">
    <property type="entry name" value="HTH_ARAC_FAMILY_1"/>
    <property type="match status" value="1"/>
</dbReference>
<evidence type="ECO:0000259" key="5">
    <source>
        <dbReference type="PROSITE" id="PS01124"/>
    </source>
</evidence>
<feature type="domain" description="Response regulatory" evidence="6">
    <location>
        <begin position="3"/>
        <end position="120"/>
    </location>
</feature>
<dbReference type="Pfam" id="PF00072">
    <property type="entry name" value="Response_reg"/>
    <property type="match status" value="1"/>
</dbReference>
<dbReference type="SUPFAM" id="SSF52172">
    <property type="entry name" value="CheY-like"/>
    <property type="match status" value="1"/>
</dbReference>
<dbReference type="Gene3D" id="1.10.10.60">
    <property type="entry name" value="Homeodomain-like"/>
    <property type="match status" value="2"/>
</dbReference>
<dbReference type="Proteomes" id="UP000187465">
    <property type="component" value="Unassembled WGS sequence"/>
</dbReference>
<dbReference type="GO" id="GO:0043565">
    <property type="term" value="F:sequence-specific DNA binding"/>
    <property type="evidence" value="ECO:0007669"/>
    <property type="project" value="InterPro"/>
</dbReference>
<keyword evidence="1" id="KW-0805">Transcription regulation</keyword>
<dbReference type="SUPFAM" id="SSF46689">
    <property type="entry name" value="Homeodomain-like"/>
    <property type="match status" value="2"/>
</dbReference>
<evidence type="ECO:0000256" key="2">
    <source>
        <dbReference type="ARBA" id="ARBA00023125"/>
    </source>
</evidence>
<feature type="domain" description="HTH araC/xylS-type" evidence="5">
    <location>
        <begin position="376"/>
        <end position="474"/>
    </location>
</feature>
<keyword evidence="3" id="KW-0804">Transcription</keyword>
<feature type="modified residue" description="4-aspartylphosphate" evidence="4">
    <location>
        <position position="55"/>
    </location>
</feature>